<dbReference type="InterPro" id="IPR051092">
    <property type="entry name" value="FYVE_RhoGEF_PH"/>
</dbReference>
<feature type="coiled-coil region" evidence="1">
    <location>
        <begin position="433"/>
        <end position="460"/>
    </location>
</feature>
<organism evidence="4 5">
    <name type="scientific">Acanthamoeba castellanii (strain ATCC 30010 / Neff)</name>
    <dbReference type="NCBI Taxonomy" id="1257118"/>
    <lineage>
        <taxon>Eukaryota</taxon>
        <taxon>Amoebozoa</taxon>
        <taxon>Discosea</taxon>
        <taxon>Longamoebia</taxon>
        <taxon>Centramoebida</taxon>
        <taxon>Acanthamoebidae</taxon>
        <taxon>Acanthamoeba</taxon>
    </lineage>
</organism>
<dbReference type="SMART" id="SM00233">
    <property type="entry name" value="PH"/>
    <property type="match status" value="2"/>
</dbReference>
<evidence type="ECO:0000313" key="5">
    <source>
        <dbReference type="Proteomes" id="UP000011083"/>
    </source>
</evidence>
<dbReference type="Gene3D" id="1.20.900.10">
    <property type="entry name" value="Dbl homology (DH) domain"/>
    <property type="match status" value="1"/>
</dbReference>
<dbReference type="GO" id="GO:0005085">
    <property type="term" value="F:guanyl-nucleotide exchange factor activity"/>
    <property type="evidence" value="ECO:0007669"/>
    <property type="project" value="InterPro"/>
</dbReference>
<dbReference type="PROSITE" id="PS50003">
    <property type="entry name" value="PH_DOMAIN"/>
    <property type="match status" value="1"/>
</dbReference>
<dbReference type="Gene3D" id="2.30.29.30">
    <property type="entry name" value="Pleckstrin-homology domain (PH domain)/Phosphotyrosine-binding domain (PTB)"/>
    <property type="match status" value="1"/>
</dbReference>
<dbReference type="AlphaFoldDB" id="L8H2E6"/>
<dbReference type="InterPro" id="IPR000219">
    <property type="entry name" value="DH_dom"/>
</dbReference>
<proteinExistence type="predicted"/>
<accession>L8H2E6</accession>
<dbReference type="EMBL" id="KB007933">
    <property type="protein sequence ID" value="ELR19412.1"/>
    <property type="molecule type" value="Genomic_DNA"/>
</dbReference>
<evidence type="ECO:0000259" key="2">
    <source>
        <dbReference type="PROSITE" id="PS50003"/>
    </source>
</evidence>
<dbReference type="OrthoDB" id="660555at2759"/>
<dbReference type="PANTHER" id="PTHR12673">
    <property type="entry name" value="FACIOGENITAL DYSPLASIA PROTEIN"/>
    <property type="match status" value="1"/>
</dbReference>
<dbReference type="VEuPathDB" id="AmoebaDB:ACA1_266380"/>
<keyword evidence="1" id="KW-0175">Coiled coil</keyword>
<feature type="domain" description="DH" evidence="3">
    <location>
        <begin position="277"/>
        <end position="450"/>
    </location>
</feature>
<sequence length="592" mass="66043">METSSPRTPQQQRLEGVGSTIVVGRKVGPRAVAGFLAWADFDNPTKWCRRFFVLHDGWLYRFPNANIKARPEVALSVNGGIIDTPDTHPIVAASQMNLFRITTRGVLFPRRDGGRDGDVGQAAHRGLDGRLRARGLAPRQRRIDVISRCAGGRAGLRVDLGAHDPCARADEKIAAVVATATGAVALVTVTVTVTVVVTVAPSVGDGDQLVSPRTGWKKAMSGSTLSLPPNDNSERAEAKLKALQLRATARDVVRLQAIVRGRIARKRYAVIKEMARKRRSVAEEIAQTEKNYVSLLLTTIEVIFEPLQKLNARLDTAQSDQPRLKLLYKMHARFSDALNAAVAPYAHYRQIGAIFNEFRYVVNYETAVKNYHESLACHTYKSFFDVAITHYRCNALDFCSLLIGPVQRITRYVLLLKELSKYTWTEHPDHDQLKLATASIAQIAEEVNEAKRKAEGIQRTLSIQTKLDDRKIGRGLAARRYIREGILSQIVKGQQPRERYVFLFSDQLISSLKKTVRMGLNNTTVRFSSKGAISLLNTVVVRSKKDDAVFKLRSTLPGRSAQTTTKWRANSQRECDSWVQDISLLLAELKHL</sequence>
<dbReference type="SUPFAM" id="SSF48065">
    <property type="entry name" value="DBL homology domain (DH-domain)"/>
    <property type="match status" value="1"/>
</dbReference>
<name>L8H2E6_ACACF</name>
<dbReference type="PANTHER" id="PTHR12673:SF159">
    <property type="entry name" value="LD03170P"/>
    <property type="match status" value="1"/>
</dbReference>
<dbReference type="InterPro" id="IPR055251">
    <property type="entry name" value="SOS1_NGEF_PH"/>
</dbReference>
<evidence type="ECO:0000256" key="1">
    <source>
        <dbReference type="SAM" id="Coils"/>
    </source>
</evidence>
<dbReference type="SUPFAM" id="SSF50729">
    <property type="entry name" value="PH domain-like"/>
    <property type="match status" value="1"/>
</dbReference>
<dbReference type="Pfam" id="PF00621">
    <property type="entry name" value="RhoGEF"/>
    <property type="match status" value="1"/>
</dbReference>
<dbReference type="InterPro" id="IPR001849">
    <property type="entry name" value="PH_domain"/>
</dbReference>
<keyword evidence="5" id="KW-1185">Reference proteome</keyword>
<protein>
    <submittedName>
        <fullName evidence="4">RhoGEF domain containing protein</fullName>
    </submittedName>
</protein>
<dbReference type="InterPro" id="IPR011993">
    <property type="entry name" value="PH-like_dom_sf"/>
</dbReference>
<feature type="domain" description="PH" evidence="2">
    <location>
        <begin position="480"/>
        <end position="587"/>
    </location>
</feature>
<dbReference type="KEGG" id="acan:ACA1_266380"/>
<dbReference type="SMART" id="SM00325">
    <property type="entry name" value="RhoGEF"/>
    <property type="match status" value="1"/>
</dbReference>
<evidence type="ECO:0000259" key="3">
    <source>
        <dbReference type="PROSITE" id="PS50010"/>
    </source>
</evidence>
<dbReference type="GeneID" id="14920191"/>
<gene>
    <name evidence="4" type="ORF">ACA1_266380</name>
</gene>
<dbReference type="Pfam" id="PF22697">
    <property type="entry name" value="SOS1_NGEF_PH"/>
    <property type="match status" value="1"/>
</dbReference>
<dbReference type="GO" id="GO:0005737">
    <property type="term" value="C:cytoplasm"/>
    <property type="evidence" value="ECO:0007669"/>
    <property type="project" value="TreeGrafter"/>
</dbReference>
<dbReference type="Proteomes" id="UP000011083">
    <property type="component" value="Unassembled WGS sequence"/>
</dbReference>
<dbReference type="InterPro" id="IPR035899">
    <property type="entry name" value="DBL_dom_sf"/>
</dbReference>
<evidence type="ECO:0000313" key="4">
    <source>
        <dbReference type="EMBL" id="ELR19412.1"/>
    </source>
</evidence>
<dbReference type="PROSITE" id="PS50010">
    <property type="entry name" value="DH_2"/>
    <property type="match status" value="1"/>
</dbReference>
<reference evidence="4 5" key="1">
    <citation type="journal article" date="2013" name="Genome Biol.">
        <title>Genome of Acanthamoeba castellanii highlights extensive lateral gene transfer and early evolution of tyrosine kinase signaling.</title>
        <authorList>
            <person name="Clarke M."/>
            <person name="Lohan A.J."/>
            <person name="Liu B."/>
            <person name="Lagkouvardos I."/>
            <person name="Roy S."/>
            <person name="Zafar N."/>
            <person name="Bertelli C."/>
            <person name="Schilde C."/>
            <person name="Kianianmomeni A."/>
            <person name="Burglin T.R."/>
            <person name="Frech C."/>
            <person name="Turcotte B."/>
            <person name="Kopec K.O."/>
            <person name="Synnott J.M."/>
            <person name="Choo C."/>
            <person name="Paponov I."/>
            <person name="Finkler A."/>
            <person name="Soon Heng Tan C."/>
            <person name="Hutchins A.P."/>
            <person name="Weinmeier T."/>
            <person name="Rattei T."/>
            <person name="Chu J.S."/>
            <person name="Gimenez G."/>
            <person name="Irimia M."/>
            <person name="Rigden D.J."/>
            <person name="Fitzpatrick D.A."/>
            <person name="Lorenzo-Morales J."/>
            <person name="Bateman A."/>
            <person name="Chiu C.H."/>
            <person name="Tang P."/>
            <person name="Hegemann P."/>
            <person name="Fromm H."/>
            <person name="Raoult D."/>
            <person name="Greub G."/>
            <person name="Miranda-Saavedra D."/>
            <person name="Chen N."/>
            <person name="Nash P."/>
            <person name="Ginger M.L."/>
            <person name="Horn M."/>
            <person name="Schaap P."/>
            <person name="Caler L."/>
            <person name="Loftus B."/>
        </authorList>
    </citation>
    <scope>NUCLEOTIDE SEQUENCE [LARGE SCALE GENOMIC DNA]</scope>
    <source>
        <strain evidence="4 5">Neff</strain>
    </source>
</reference>
<dbReference type="RefSeq" id="XP_004341498.1">
    <property type="nucleotide sequence ID" value="XM_004341450.1"/>
</dbReference>
<dbReference type="PROSITE" id="PS50096">
    <property type="entry name" value="IQ"/>
    <property type="match status" value="1"/>
</dbReference>
<dbReference type="CDD" id="cd00160">
    <property type="entry name" value="RhoGEF"/>
    <property type="match status" value="1"/>
</dbReference>